<evidence type="ECO:0000259" key="7">
    <source>
        <dbReference type="SMART" id="SM00761"/>
    </source>
</evidence>
<evidence type="ECO:0000313" key="8">
    <source>
        <dbReference type="EMBL" id="KAG2267842.1"/>
    </source>
</evidence>
<keyword evidence="2" id="KW-0678">Repressor</keyword>
<dbReference type="GO" id="GO:0003714">
    <property type="term" value="F:transcription corepressor activity"/>
    <property type="evidence" value="ECO:0007669"/>
    <property type="project" value="InterPro"/>
</dbReference>
<dbReference type="InterPro" id="IPR031693">
    <property type="entry name" value="Sin3_C"/>
</dbReference>
<evidence type="ECO:0000256" key="2">
    <source>
        <dbReference type="ARBA" id="ARBA00022491"/>
    </source>
</evidence>
<reference evidence="8 9" key="1">
    <citation type="submission" date="2020-02" db="EMBL/GenBank/DDBJ databases">
        <authorList>
            <person name="Ma Q."/>
            <person name="Huang Y."/>
            <person name="Song X."/>
            <person name="Pei D."/>
        </authorList>
    </citation>
    <scope>NUCLEOTIDE SEQUENCE [LARGE SCALE GENOMIC DNA]</scope>
    <source>
        <strain evidence="8">Sxm20200214</strain>
        <tissue evidence="8">Leaf</tissue>
    </source>
</reference>
<dbReference type="InterPro" id="IPR013194">
    <property type="entry name" value="HDAC_interact_dom"/>
</dbReference>
<evidence type="ECO:0000256" key="3">
    <source>
        <dbReference type="ARBA" id="ARBA00022737"/>
    </source>
</evidence>
<sequence>MGYNPDPNPNSPFARETLPYSISSLLSRDRKGETPNPRIDFSTSSYLRFALPPSQSTQIESLIVLEIVLPSFVYPVRLSKDLESSSVTFPMAYHAGFSHGFNCGEAVNFAMADWFPFGAIAGNNGFKLKFQTRESGYYTYGIVRTTKHSSCISSVADIMNALQVNRRGNCCSCSESKLSEEVASSSNKKTWFFSAVHDEPVVGDQESDVSDSEIFRVKRLSSLKLESGTVVLDTRDSEHHQKMKRDRDREDPEAQRRIKPEVSSRGETKTNKGGLTTSDALHYLKTVRNIFHDNVGKYETFLEVMRDFKAHRVDTAGVIERIKDLFKGYNDLLLGFNTFLPKDHTITLSPEDEKPKAKVDFKDAISFVTKIKARFGGDEDAYKRFLDILNLYRKDRKSIAEVYEEVTLLFKGHEDLLVEFVNFLPNCSASASAKNVVPRHKRIKRQCKVEVESEQSDQREDGDENLVTCSAGNSLGNSLVKAEDNGGIRDHVKREDSGRDTDRTDRSLAAGSNDIENQKSPLSASKYVGIPINELDLSECVQCTPSYRLLPKDYPVEIPRYRNALGKKILNDHLVSVTSGSEDTFSHMRKNQYEESLFRCEDDRYEMDMLLGSVSSAIKHVEILLEKINKNTISTDTTICIEEHLSAMNLRCIERLYGDNGLDVMDLLKKNMHSALPVILTRLKQKQEEWARCHSDFQKVWAEVYAKNHHKSLDHRSFYFKQQDAKNLSTKCLVAEIKDISEKKHQEDLLQAISVRTMHSFTPDLEFSYCDTQIHEDLYLLIKYYCEELCATEQADKVMKLWTTFLEPMFGILSRSQGNLEMDEKLKSNNQELDDACVAVKDSASGSNRKHPRSPEKLKKDKPAVQGSSPVKDVSSNIVKTVKHDKPQDDEAMVNEVIHSSKLVSPRNDQITENVETRKVMEESVGKHEVEREEGELSPTGNSEVANGPEGEDGSFAFSERFLQTVKPVAKHVPGPLIASETGSQNDSRVFYGNDSYYVLFRLHQMLYERMQSAKKQSEKKGKAPANTTPDSYSRFMDALYNLLDGSSDNTKYEDECRSALGAQSYVLFTLDKLVQKLVKLVHAVASDETDTKLVQLYAYENCRKKGRFFDLVYHENARALLHEANIYRIRYSSAETSLSIQLTNSWNSHPEVSGAALEPGFADYLQNDFLTSFNDEEKHGVFLKRNKEKLIGIDESSGMLVAMEGLKVVNGIEFKMACSSSKVKYIANTSDLLYRSKQRKQNPKGLKLKRVSEISKQRRISRFHIMLNCKIMALPSI</sequence>
<feature type="region of interest" description="Disordered" evidence="6">
    <location>
        <begin position="231"/>
        <end position="275"/>
    </location>
</feature>
<feature type="compositionally biased region" description="Basic and acidic residues" evidence="6">
    <location>
        <begin position="481"/>
        <end position="506"/>
    </location>
</feature>
<dbReference type="Pfam" id="PF16879">
    <property type="entry name" value="Sin3a_C"/>
    <property type="match status" value="1"/>
</dbReference>
<protein>
    <recommendedName>
        <fullName evidence="7">Histone deacetylase interacting domain-containing protein</fullName>
    </recommendedName>
</protein>
<keyword evidence="3" id="KW-0677">Repeat</keyword>
<dbReference type="FunFam" id="1.20.1160.11:FF:000001">
    <property type="entry name" value="Paired amphipathic helix protein Sin3"/>
    <property type="match status" value="1"/>
</dbReference>
<feature type="region of interest" description="Disordered" evidence="6">
    <location>
        <begin position="840"/>
        <end position="878"/>
    </location>
</feature>
<evidence type="ECO:0000256" key="1">
    <source>
        <dbReference type="ARBA" id="ARBA00004123"/>
    </source>
</evidence>
<feature type="compositionally biased region" description="Basic and acidic residues" evidence="6">
    <location>
        <begin position="921"/>
        <end position="931"/>
    </location>
</feature>
<feature type="compositionally biased region" description="Basic and acidic residues" evidence="6">
    <location>
        <begin position="853"/>
        <end position="863"/>
    </location>
</feature>
<dbReference type="PROSITE" id="PS51477">
    <property type="entry name" value="PAH"/>
    <property type="match status" value="2"/>
</dbReference>
<dbReference type="Gene3D" id="1.20.1160.11">
    <property type="entry name" value="Paired amphipathic helix"/>
    <property type="match status" value="2"/>
</dbReference>
<dbReference type="Pfam" id="PF08295">
    <property type="entry name" value="Sin3_corepress"/>
    <property type="match status" value="1"/>
</dbReference>
<dbReference type="InterPro" id="IPR036600">
    <property type="entry name" value="PAH_sf"/>
</dbReference>
<dbReference type="Pfam" id="PF02671">
    <property type="entry name" value="PAH"/>
    <property type="match status" value="2"/>
</dbReference>
<comment type="caution">
    <text evidence="8">The sequence shown here is derived from an EMBL/GenBank/DDBJ whole genome shotgun (WGS) entry which is preliminary data.</text>
</comment>
<organism evidence="8 9">
    <name type="scientific">Brassica carinata</name>
    <name type="common">Ethiopian mustard</name>
    <name type="synonym">Abyssinian cabbage</name>
    <dbReference type="NCBI Taxonomy" id="52824"/>
    <lineage>
        <taxon>Eukaryota</taxon>
        <taxon>Viridiplantae</taxon>
        <taxon>Streptophyta</taxon>
        <taxon>Embryophyta</taxon>
        <taxon>Tracheophyta</taxon>
        <taxon>Spermatophyta</taxon>
        <taxon>Magnoliopsida</taxon>
        <taxon>eudicotyledons</taxon>
        <taxon>Gunneridae</taxon>
        <taxon>Pentapetalae</taxon>
        <taxon>rosids</taxon>
        <taxon>malvids</taxon>
        <taxon>Brassicales</taxon>
        <taxon>Brassicaceae</taxon>
        <taxon>Brassiceae</taxon>
        <taxon>Brassica</taxon>
    </lineage>
</organism>
<feature type="domain" description="Histone deacetylase interacting" evidence="7">
    <location>
        <begin position="539"/>
        <end position="638"/>
    </location>
</feature>
<dbReference type="SMART" id="SM00761">
    <property type="entry name" value="HDAC_interact"/>
    <property type="match status" value="1"/>
</dbReference>
<dbReference type="GO" id="GO:0000118">
    <property type="term" value="C:histone deacetylase complex"/>
    <property type="evidence" value="ECO:0007669"/>
    <property type="project" value="TreeGrafter"/>
</dbReference>
<dbReference type="EMBL" id="JAAMPC010000013">
    <property type="protein sequence ID" value="KAG2267842.1"/>
    <property type="molecule type" value="Genomic_DNA"/>
</dbReference>
<evidence type="ECO:0000256" key="5">
    <source>
        <dbReference type="PROSITE-ProRule" id="PRU00810"/>
    </source>
</evidence>
<feature type="compositionally biased region" description="Polar residues" evidence="6">
    <location>
        <begin position="866"/>
        <end position="878"/>
    </location>
</feature>
<accession>A0A8X7U6Q3</accession>
<feature type="compositionally biased region" description="Polar residues" evidence="6">
    <location>
        <begin position="467"/>
        <end position="477"/>
    </location>
</feature>
<keyword evidence="4 5" id="KW-0539">Nucleus</keyword>
<evidence type="ECO:0000256" key="4">
    <source>
        <dbReference type="ARBA" id="ARBA00023242"/>
    </source>
</evidence>
<keyword evidence="9" id="KW-1185">Reference proteome</keyword>
<dbReference type="GO" id="GO:0000122">
    <property type="term" value="P:negative regulation of transcription by RNA polymerase II"/>
    <property type="evidence" value="ECO:0007669"/>
    <property type="project" value="TreeGrafter"/>
</dbReference>
<evidence type="ECO:0000313" key="9">
    <source>
        <dbReference type="Proteomes" id="UP000886595"/>
    </source>
</evidence>
<name>A0A8X7U6Q3_BRACI</name>
<gene>
    <name evidence="8" type="ORF">Bca52824_062397</name>
</gene>
<dbReference type="SUPFAM" id="SSF47762">
    <property type="entry name" value="PAH2 domain"/>
    <property type="match status" value="2"/>
</dbReference>
<evidence type="ECO:0000256" key="6">
    <source>
        <dbReference type="SAM" id="MobiDB-lite"/>
    </source>
</evidence>
<feature type="compositionally biased region" description="Basic and acidic residues" evidence="6">
    <location>
        <begin position="450"/>
        <end position="459"/>
    </location>
</feature>
<feature type="region of interest" description="Disordered" evidence="6">
    <location>
        <begin position="921"/>
        <end position="952"/>
    </location>
</feature>
<dbReference type="Gene3D" id="2.60.120.650">
    <property type="entry name" value="Cupin"/>
    <property type="match status" value="1"/>
</dbReference>
<dbReference type="InterPro" id="IPR003822">
    <property type="entry name" value="PAH"/>
</dbReference>
<feature type="compositionally biased region" description="Basic and acidic residues" evidence="6">
    <location>
        <begin position="233"/>
        <end position="270"/>
    </location>
</feature>
<proteinExistence type="predicted"/>
<dbReference type="InterPro" id="IPR039774">
    <property type="entry name" value="Sin3-like"/>
</dbReference>
<dbReference type="Proteomes" id="UP000886595">
    <property type="component" value="Unassembled WGS sequence"/>
</dbReference>
<dbReference type="AlphaFoldDB" id="A0A8X7U6Q3"/>
<comment type="subcellular location">
    <subcellularLocation>
        <location evidence="1 5">Nucleus</location>
    </subcellularLocation>
</comment>
<dbReference type="PANTHER" id="PTHR12346">
    <property type="entry name" value="SIN3B-RELATED"/>
    <property type="match status" value="1"/>
</dbReference>
<dbReference type="OrthoDB" id="10265969at2759"/>
<feature type="region of interest" description="Disordered" evidence="6">
    <location>
        <begin position="450"/>
        <end position="517"/>
    </location>
</feature>
<dbReference type="GO" id="GO:0000785">
    <property type="term" value="C:chromatin"/>
    <property type="evidence" value="ECO:0007669"/>
    <property type="project" value="TreeGrafter"/>
</dbReference>
<dbReference type="FunFam" id="1.20.1160.11:FF:000003">
    <property type="entry name" value="Paired amphipathic helix SIN3-like protein"/>
    <property type="match status" value="1"/>
</dbReference>
<dbReference type="PANTHER" id="PTHR12346:SF24">
    <property type="entry name" value="PAIRED AMPHIPATHIC HELIX PROTEIN SIN3-LIKE 6"/>
    <property type="match status" value="1"/>
</dbReference>